<dbReference type="Proteomes" id="UP000246018">
    <property type="component" value="Unassembled WGS sequence"/>
</dbReference>
<evidence type="ECO:0000313" key="3">
    <source>
        <dbReference type="Proteomes" id="UP000246018"/>
    </source>
</evidence>
<keyword evidence="3" id="KW-1185">Reference proteome</keyword>
<dbReference type="EMBL" id="QDGZ01000002">
    <property type="protein sequence ID" value="PVG83639.1"/>
    <property type="molecule type" value="Genomic_DNA"/>
</dbReference>
<evidence type="ECO:0000256" key="1">
    <source>
        <dbReference type="SAM" id="MobiDB-lite"/>
    </source>
</evidence>
<organism evidence="2 3">
    <name type="scientific">Nocardioides gansuensis</name>
    <dbReference type="NCBI Taxonomy" id="2138300"/>
    <lineage>
        <taxon>Bacteria</taxon>
        <taxon>Bacillati</taxon>
        <taxon>Actinomycetota</taxon>
        <taxon>Actinomycetes</taxon>
        <taxon>Propionibacteriales</taxon>
        <taxon>Nocardioidaceae</taxon>
        <taxon>Nocardioides</taxon>
    </lineage>
</organism>
<feature type="region of interest" description="Disordered" evidence="1">
    <location>
        <begin position="39"/>
        <end position="62"/>
    </location>
</feature>
<feature type="compositionally biased region" description="Low complexity" evidence="1">
    <location>
        <begin position="39"/>
        <end position="49"/>
    </location>
</feature>
<protein>
    <submittedName>
        <fullName evidence="2">Uncharacterized protein</fullName>
    </submittedName>
</protein>
<name>A0A2T8FD67_9ACTN</name>
<gene>
    <name evidence="2" type="ORF">DDE18_04745</name>
</gene>
<comment type="caution">
    <text evidence="2">The sequence shown here is derived from an EMBL/GenBank/DDBJ whole genome shotgun (WGS) entry which is preliminary data.</text>
</comment>
<reference evidence="2 3" key="1">
    <citation type="submission" date="2018-04" db="EMBL/GenBank/DDBJ databases">
        <title>Genome of Nocardioides gansuensis WSJ-1.</title>
        <authorList>
            <person name="Wu S."/>
            <person name="Wang G."/>
        </authorList>
    </citation>
    <scope>NUCLEOTIDE SEQUENCE [LARGE SCALE GENOMIC DNA]</scope>
    <source>
        <strain evidence="2 3">WSJ-1</strain>
    </source>
</reference>
<dbReference type="AlphaFoldDB" id="A0A2T8FD67"/>
<proteinExistence type="predicted"/>
<evidence type="ECO:0000313" key="2">
    <source>
        <dbReference type="EMBL" id="PVG83639.1"/>
    </source>
</evidence>
<accession>A0A2T8FD67</accession>
<sequence length="62" mass="6365">MDVMAQVEWQSEGRASALFELVASGSPPGVPVARVAAEPVEAISDQAPPTGAPPPDQPDRLA</sequence>